<sequence length="227" mass="24353">MADGREIDLPVSSARRLLVGLGAGFSLAGLAAELARHLGGVHGPFVGLLSLSYEGNLPSWYASALPLACAGLLAWTAAGEQQDRGHWRVLALGFVAIAVDEAVGFHEQLSGIFDTSGVLHFDWVIPAGALVLALGLYFLGFLRRLSRETARRFVLAGAVYVGGAVLCELPLGWWTEQYGDDSFGYALIDWCEETLEVVGLTLFAFALLDRLADRPLRITPRAGAPTR</sequence>
<gene>
    <name evidence="2" type="ORF">POL58_23025</name>
</gene>
<feature type="transmembrane region" description="Helical" evidence="1">
    <location>
        <begin position="154"/>
        <end position="174"/>
    </location>
</feature>
<feature type="transmembrane region" description="Helical" evidence="1">
    <location>
        <begin position="59"/>
        <end position="78"/>
    </location>
</feature>
<accession>A0ABT5B936</accession>
<dbReference type="EMBL" id="JAQNDN010000013">
    <property type="protein sequence ID" value="MDC0670648.1"/>
    <property type="molecule type" value="Genomic_DNA"/>
</dbReference>
<keyword evidence="1" id="KW-0812">Transmembrane</keyword>
<proteinExistence type="predicted"/>
<feature type="transmembrane region" description="Helical" evidence="1">
    <location>
        <begin position="123"/>
        <end position="142"/>
    </location>
</feature>
<reference evidence="2 3" key="1">
    <citation type="submission" date="2022-11" db="EMBL/GenBank/DDBJ databases">
        <title>Minimal conservation of predation-associated metabolite biosynthetic gene clusters underscores biosynthetic potential of Myxococcota including descriptions for ten novel species: Archangium lansinium sp. nov., Myxococcus landrumus sp. nov., Nannocystis bai.</title>
        <authorList>
            <person name="Ahearne A."/>
            <person name="Stevens C."/>
            <person name="Dowd S."/>
        </authorList>
    </citation>
    <scope>NUCLEOTIDE SEQUENCE [LARGE SCALE GENOMIC DNA]</scope>
    <source>
        <strain evidence="2 3">NCELM</strain>
    </source>
</reference>
<dbReference type="Proteomes" id="UP001217838">
    <property type="component" value="Unassembled WGS sequence"/>
</dbReference>
<evidence type="ECO:0000256" key="1">
    <source>
        <dbReference type="SAM" id="Phobius"/>
    </source>
</evidence>
<keyword evidence="1" id="KW-1133">Transmembrane helix</keyword>
<evidence type="ECO:0000313" key="3">
    <source>
        <dbReference type="Proteomes" id="UP001217838"/>
    </source>
</evidence>
<keyword evidence="3" id="KW-1185">Reference proteome</keyword>
<organism evidence="2 3">
    <name type="scientific">Nannocystis radixulma</name>
    <dbReference type="NCBI Taxonomy" id="2995305"/>
    <lineage>
        <taxon>Bacteria</taxon>
        <taxon>Pseudomonadati</taxon>
        <taxon>Myxococcota</taxon>
        <taxon>Polyangia</taxon>
        <taxon>Nannocystales</taxon>
        <taxon>Nannocystaceae</taxon>
        <taxon>Nannocystis</taxon>
    </lineage>
</organism>
<protein>
    <submittedName>
        <fullName evidence="2">Uncharacterized protein</fullName>
    </submittedName>
</protein>
<keyword evidence="1" id="KW-0472">Membrane</keyword>
<evidence type="ECO:0000313" key="2">
    <source>
        <dbReference type="EMBL" id="MDC0670648.1"/>
    </source>
</evidence>
<name>A0ABT5B936_9BACT</name>
<dbReference type="RefSeq" id="WP_272000469.1">
    <property type="nucleotide sequence ID" value="NZ_JAQNDN010000013.1"/>
</dbReference>
<comment type="caution">
    <text evidence="2">The sequence shown here is derived from an EMBL/GenBank/DDBJ whole genome shotgun (WGS) entry which is preliminary data.</text>
</comment>
<feature type="transmembrane region" description="Helical" evidence="1">
    <location>
        <begin position="85"/>
        <end position="103"/>
    </location>
</feature>